<reference evidence="1 2" key="1">
    <citation type="submission" date="2018-02" db="EMBL/GenBank/DDBJ databases">
        <authorList>
            <person name="Cohen D.B."/>
            <person name="Kent A.D."/>
        </authorList>
    </citation>
    <scope>NUCLEOTIDE SEQUENCE [LARGE SCALE GENOMIC DNA]</scope>
    <source>
        <strain evidence="1">1</strain>
    </source>
</reference>
<dbReference type="KEGG" id="mgg:MPLG2_0908"/>
<evidence type="ECO:0000313" key="1">
    <source>
        <dbReference type="EMBL" id="SPD85944.1"/>
    </source>
</evidence>
<dbReference type="AlphaFoldDB" id="A0A2N9JEW6"/>
<dbReference type="Gene3D" id="2.60.40.420">
    <property type="entry name" value="Cupredoxins - blue copper proteins"/>
    <property type="match status" value="1"/>
</dbReference>
<protein>
    <recommendedName>
        <fullName evidence="3">EfeO-type cupredoxin-like domain-containing protein</fullName>
    </recommendedName>
</protein>
<evidence type="ECO:0008006" key="3">
    <source>
        <dbReference type="Google" id="ProtNLM"/>
    </source>
</evidence>
<dbReference type="InterPro" id="IPR008972">
    <property type="entry name" value="Cupredoxin"/>
</dbReference>
<dbReference type="SUPFAM" id="SSF49503">
    <property type="entry name" value="Cupredoxins"/>
    <property type="match status" value="1"/>
</dbReference>
<organism evidence="1 2">
    <name type="scientific">Micropruina glycogenica</name>
    <dbReference type="NCBI Taxonomy" id="75385"/>
    <lineage>
        <taxon>Bacteria</taxon>
        <taxon>Bacillati</taxon>
        <taxon>Actinomycetota</taxon>
        <taxon>Actinomycetes</taxon>
        <taxon>Propionibacteriales</taxon>
        <taxon>Nocardioidaceae</taxon>
        <taxon>Micropruina</taxon>
    </lineage>
</organism>
<dbReference type="EMBL" id="LT985188">
    <property type="protein sequence ID" value="SPD85944.1"/>
    <property type="molecule type" value="Genomic_DNA"/>
</dbReference>
<dbReference type="Proteomes" id="UP000238164">
    <property type="component" value="Chromosome 1"/>
</dbReference>
<keyword evidence="2" id="KW-1185">Reference proteome</keyword>
<dbReference type="OrthoDB" id="3748691at2"/>
<accession>A0A2N9JEW6</accession>
<gene>
    <name evidence="1" type="ORF">MPLG2_0908</name>
</gene>
<proteinExistence type="predicted"/>
<evidence type="ECO:0000313" key="2">
    <source>
        <dbReference type="Proteomes" id="UP000238164"/>
    </source>
</evidence>
<sequence length="65" mass="7345">MSKGERFVLDITSDRDDKVHVHGFDKEVDVAAGKRAKLELVADRTGRYEVESHDPALLIVVLQIR</sequence>
<name>A0A2N9JEW6_9ACTN</name>
<dbReference type="RefSeq" id="WP_105185057.1">
    <property type="nucleotide sequence ID" value="NZ_BAAAGO010000065.1"/>
</dbReference>